<feature type="compositionally biased region" description="Polar residues" evidence="5">
    <location>
        <begin position="837"/>
        <end position="846"/>
    </location>
</feature>
<feature type="compositionally biased region" description="Polar residues" evidence="5">
    <location>
        <begin position="883"/>
        <end position="897"/>
    </location>
</feature>
<proteinExistence type="inferred from homology"/>
<gene>
    <name evidence="7" type="ORF">WJX84_007247</name>
</gene>
<dbReference type="InterPro" id="IPR029006">
    <property type="entry name" value="ADF-H/Gelsolin-like_dom_sf"/>
</dbReference>
<dbReference type="Pfam" id="PF00626">
    <property type="entry name" value="Gelsolin"/>
    <property type="match status" value="3"/>
</dbReference>
<dbReference type="SUPFAM" id="SSF82754">
    <property type="entry name" value="C-terminal, gelsolin-like domain of Sec23/24"/>
    <property type="match status" value="1"/>
</dbReference>
<keyword evidence="3" id="KW-0677">Repeat</keyword>
<dbReference type="SMART" id="SM00153">
    <property type="entry name" value="VHP"/>
    <property type="match status" value="1"/>
</dbReference>
<keyword evidence="8" id="KW-1185">Reference proteome</keyword>
<dbReference type="EMBL" id="JALJOV010000424">
    <property type="protein sequence ID" value="KAK9863837.1"/>
    <property type="molecule type" value="Genomic_DNA"/>
</dbReference>
<dbReference type="SMART" id="SM00262">
    <property type="entry name" value="GEL"/>
    <property type="match status" value="6"/>
</dbReference>
<dbReference type="PANTHER" id="PTHR11977:SF51">
    <property type="entry name" value="PROTEIN FLIGHTLESS-1 HOMOLOG"/>
    <property type="match status" value="1"/>
</dbReference>
<organism evidence="7 8">
    <name type="scientific">Apatococcus fuscideae</name>
    <dbReference type="NCBI Taxonomy" id="2026836"/>
    <lineage>
        <taxon>Eukaryota</taxon>
        <taxon>Viridiplantae</taxon>
        <taxon>Chlorophyta</taxon>
        <taxon>core chlorophytes</taxon>
        <taxon>Trebouxiophyceae</taxon>
        <taxon>Chlorellales</taxon>
        <taxon>Chlorellaceae</taxon>
        <taxon>Apatococcus</taxon>
    </lineage>
</organism>
<feature type="compositionally biased region" description="Polar residues" evidence="5">
    <location>
        <begin position="983"/>
        <end position="1034"/>
    </location>
</feature>
<feature type="compositionally biased region" description="Basic and acidic residues" evidence="5">
    <location>
        <begin position="1107"/>
        <end position="1116"/>
    </location>
</feature>
<keyword evidence="2" id="KW-0117">Actin capping</keyword>
<feature type="compositionally biased region" description="Polar residues" evidence="5">
    <location>
        <begin position="854"/>
        <end position="867"/>
    </location>
</feature>
<feature type="compositionally biased region" description="Low complexity" evidence="5">
    <location>
        <begin position="1051"/>
        <end position="1066"/>
    </location>
</feature>
<feature type="compositionally biased region" description="Polar residues" evidence="5">
    <location>
        <begin position="935"/>
        <end position="949"/>
    </location>
</feature>
<dbReference type="GO" id="GO:0051015">
    <property type="term" value="F:actin filament binding"/>
    <property type="evidence" value="ECO:0007669"/>
    <property type="project" value="InterPro"/>
</dbReference>
<dbReference type="InterPro" id="IPR036180">
    <property type="entry name" value="Gelsolin-like_dom_sf"/>
</dbReference>
<evidence type="ECO:0000313" key="8">
    <source>
        <dbReference type="Proteomes" id="UP001485043"/>
    </source>
</evidence>
<evidence type="ECO:0000256" key="1">
    <source>
        <dbReference type="ARBA" id="ARBA00008418"/>
    </source>
</evidence>
<accession>A0AAW1T5D4</accession>
<dbReference type="InterPro" id="IPR007122">
    <property type="entry name" value="Villin/Gelsolin"/>
</dbReference>
<dbReference type="GO" id="GO:0007010">
    <property type="term" value="P:cytoskeleton organization"/>
    <property type="evidence" value="ECO:0007669"/>
    <property type="project" value="InterPro"/>
</dbReference>
<comment type="similarity">
    <text evidence="1">Belongs to the villin/gelsolin family.</text>
</comment>
<comment type="caution">
    <text evidence="7">The sequence shown here is derived from an EMBL/GenBank/DDBJ whole genome shotgun (WGS) entry which is preliminary data.</text>
</comment>
<evidence type="ECO:0000256" key="3">
    <source>
        <dbReference type="ARBA" id="ARBA00022737"/>
    </source>
</evidence>
<feature type="compositionally biased region" description="Low complexity" evidence="5">
    <location>
        <begin position="922"/>
        <end position="934"/>
    </location>
</feature>
<keyword evidence="4" id="KW-0009">Actin-binding</keyword>
<evidence type="ECO:0000256" key="5">
    <source>
        <dbReference type="SAM" id="MobiDB-lite"/>
    </source>
</evidence>
<dbReference type="Gene3D" id="3.40.20.10">
    <property type="entry name" value="Severin"/>
    <property type="match status" value="6"/>
</dbReference>
<protein>
    <recommendedName>
        <fullName evidence="6">HP domain-containing protein</fullName>
    </recommendedName>
</protein>
<feature type="region of interest" description="Disordered" evidence="5">
    <location>
        <begin position="708"/>
        <end position="1178"/>
    </location>
</feature>
<feature type="region of interest" description="Disordered" evidence="5">
    <location>
        <begin position="343"/>
        <end position="371"/>
    </location>
</feature>
<dbReference type="InterPro" id="IPR036886">
    <property type="entry name" value="Villin_headpiece_dom_sf"/>
</dbReference>
<evidence type="ECO:0000256" key="2">
    <source>
        <dbReference type="ARBA" id="ARBA00022467"/>
    </source>
</evidence>
<evidence type="ECO:0000313" key="7">
    <source>
        <dbReference type="EMBL" id="KAK9863837.1"/>
    </source>
</evidence>
<evidence type="ECO:0000256" key="4">
    <source>
        <dbReference type="ARBA" id="ARBA00023203"/>
    </source>
</evidence>
<feature type="compositionally biased region" description="Low complexity" evidence="5">
    <location>
        <begin position="868"/>
        <end position="882"/>
    </location>
</feature>
<reference evidence="7 8" key="1">
    <citation type="journal article" date="2024" name="Nat. Commun.">
        <title>Phylogenomics reveals the evolutionary origins of lichenization in chlorophyte algae.</title>
        <authorList>
            <person name="Puginier C."/>
            <person name="Libourel C."/>
            <person name="Otte J."/>
            <person name="Skaloud P."/>
            <person name="Haon M."/>
            <person name="Grisel S."/>
            <person name="Petersen M."/>
            <person name="Berrin J.G."/>
            <person name="Delaux P.M."/>
            <person name="Dal Grande F."/>
            <person name="Keller J."/>
        </authorList>
    </citation>
    <scope>NUCLEOTIDE SEQUENCE [LARGE SCALE GENOMIC DNA]</scope>
    <source>
        <strain evidence="7 8">SAG 2523</strain>
    </source>
</reference>
<feature type="compositionally biased region" description="Basic and acidic residues" evidence="5">
    <location>
        <begin position="780"/>
        <end position="789"/>
    </location>
</feature>
<feature type="region of interest" description="Disordered" evidence="5">
    <location>
        <begin position="1198"/>
        <end position="1220"/>
    </location>
</feature>
<feature type="compositionally biased region" description="Basic and acidic residues" evidence="5">
    <location>
        <begin position="970"/>
        <end position="981"/>
    </location>
</feature>
<dbReference type="PROSITE" id="PS51089">
    <property type="entry name" value="HP"/>
    <property type="match status" value="1"/>
</dbReference>
<evidence type="ECO:0000259" key="6">
    <source>
        <dbReference type="PROSITE" id="PS51089"/>
    </source>
</evidence>
<dbReference type="Gene3D" id="1.10.950.10">
    <property type="entry name" value="Villin headpiece domain"/>
    <property type="match status" value="1"/>
</dbReference>
<feature type="compositionally biased region" description="Polar residues" evidence="5">
    <location>
        <begin position="795"/>
        <end position="804"/>
    </location>
</feature>
<feature type="compositionally biased region" description="Pro residues" evidence="5">
    <location>
        <begin position="1205"/>
        <end position="1218"/>
    </location>
</feature>
<feature type="compositionally biased region" description="Polar residues" evidence="5">
    <location>
        <begin position="907"/>
        <end position="916"/>
    </location>
</feature>
<dbReference type="SUPFAM" id="SSF47050">
    <property type="entry name" value="VHP, Villin headpiece domain"/>
    <property type="match status" value="1"/>
</dbReference>
<dbReference type="InterPro" id="IPR007123">
    <property type="entry name" value="Gelsolin-like_dom"/>
</dbReference>
<dbReference type="GO" id="GO:0051693">
    <property type="term" value="P:actin filament capping"/>
    <property type="evidence" value="ECO:0007669"/>
    <property type="project" value="UniProtKB-KW"/>
</dbReference>
<dbReference type="PANTHER" id="PTHR11977">
    <property type="entry name" value="VILLIN"/>
    <property type="match status" value="1"/>
</dbReference>
<name>A0AAW1T5D4_9CHLO</name>
<dbReference type="Pfam" id="PF02209">
    <property type="entry name" value="VHP"/>
    <property type="match status" value="1"/>
</dbReference>
<feature type="domain" description="HP" evidence="6">
    <location>
        <begin position="1217"/>
        <end position="1286"/>
    </location>
</feature>
<sequence length="1286" mass="136494">MPEGNFKELRKSDLRKPEVWSVQRGGAVPVGSADHSKFAEGSCYLVLHTQSIQGTTEGLNIHVWQGKSASKAEADAAAALADELYKTLGSQVLQHRQVQGHESQSFMQAFNGAVFYVRGTAASSKPSGQTVTLSEVQMQGRRSTRVQECAAQASSLRTSGCFILRGSSVIYAWAGSTAPRALRASMLKAAMRLSCSNVEVVPLEEQDRSSPNAQAFYRELGAPDPSTVQIESRASSTAGHASDAMTIPRLFRVTDGSAGPLVGDAFPGTPHAGMLDGETAAMLVAGNMAHFWVSAATGPIDCQTGFDIAEQLLGQLSMPFSAPVQLVQQGTEPDAFWQHLGKGQPSVARSKAEHSTPVSNGTAADASDDAMFADPKSTTTMWRVKGSTATEVPAKQAAQFYSGNVYYIHHSFKDNGAQTHFLFIWQGSDASQIDVEGSGIAANAYDKKRCNGSANQVRVPQGREPSFFPLLFKGKAIFHQGSAEELTKTPMRPALYKLEGSGKAAQSRQVEVQASSLSSSGCFLLLTASSSVFQWQSRASSKDDQKAATGFANRLMPYAIRKTVVAEGEEPDAFWEAIGGKGNYQSEAATAPEPAAHEPQLLLFSEAAPDSLEDLPDYTQEDLDDDEIFLLDAFYTVFVWAGRDSDPAKQKAAQKKGQHLGQRDGRAANTPVSLVLPGQEPSLFTAAFPSWNAKRAAQANDPFQRAMTALSTKQPSQAREDPQDDTSPARSGRSPVKFGRALPGLANPERDAQNSSVSPAEPSSSPSNHQPQGQSTAASSRREDSRASGEPKPNNMFQSASGDNNGPLVSDSPVKPGRPLPGMAGPASFRQGGAPDATQTSSLSSDRQPHAQNRDSPVSASQPEVSMQLQETQQQLSETSSSGKNPPGTSHLQSGQRHSSEGEIFDASTSSRNQQRGPPPDAHAASPLSAANAAQRQQGSQPAGSQPANAAQHVGNKNGVSGRVMNAPHSHFDDDTRRRYADGTQQSHGARLSTSSAAHNESPSKMQLGQSQPGLSPSTSKQLAQDRASSSEEPSVTIKARHLEGPAANDSESASRAQPSQSAQPSDISGGSRGLKPNNDVSDAGDAVPASASGASSQLPMEVPSAQDKRSFKEAQEAIARATASGQGSVAEAASLERVKPPITRSAVAARASSLEASIAPGARSSEGPGSEEAPRRRISRLNVASIFNAQAALADKGTSAFPKPNLPPASAPPPPPTDLKLFPGQDFIEYEELKGMRAEDGLDMTRKEEYLNDAAFAKVFGQEREAYKKLPRWRQVLLKKQHKLF</sequence>
<dbReference type="SUPFAM" id="SSF55753">
    <property type="entry name" value="Actin depolymerizing proteins"/>
    <property type="match status" value="5"/>
</dbReference>
<dbReference type="InterPro" id="IPR003128">
    <property type="entry name" value="Villin_headpiece"/>
</dbReference>
<dbReference type="PRINTS" id="PR00597">
    <property type="entry name" value="GELSOLIN"/>
</dbReference>
<feature type="compositionally biased region" description="Low complexity" evidence="5">
    <location>
        <begin position="755"/>
        <end position="767"/>
    </location>
</feature>
<dbReference type="Proteomes" id="UP001485043">
    <property type="component" value="Unassembled WGS sequence"/>
</dbReference>